<evidence type="ECO:0000259" key="9">
    <source>
        <dbReference type="PROSITE" id="PS50850"/>
    </source>
</evidence>
<dbReference type="PROSITE" id="PS50850">
    <property type="entry name" value="MFS"/>
    <property type="match status" value="1"/>
</dbReference>
<dbReference type="InterPro" id="IPR004638">
    <property type="entry name" value="EmrB-like"/>
</dbReference>
<feature type="transmembrane region" description="Helical" evidence="8">
    <location>
        <begin position="368"/>
        <end position="386"/>
    </location>
</feature>
<dbReference type="OrthoDB" id="9781469at2"/>
<evidence type="ECO:0000313" key="11">
    <source>
        <dbReference type="Proteomes" id="UP000255082"/>
    </source>
</evidence>
<feature type="transmembrane region" description="Helical" evidence="8">
    <location>
        <begin position="242"/>
        <end position="259"/>
    </location>
</feature>
<evidence type="ECO:0000256" key="7">
    <source>
        <dbReference type="SAM" id="MobiDB-lite"/>
    </source>
</evidence>
<evidence type="ECO:0000256" key="4">
    <source>
        <dbReference type="ARBA" id="ARBA00022692"/>
    </source>
</evidence>
<proteinExistence type="predicted"/>
<feature type="transmembrane region" description="Helical" evidence="8">
    <location>
        <begin position="343"/>
        <end position="362"/>
    </location>
</feature>
<dbReference type="InterPro" id="IPR036259">
    <property type="entry name" value="MFS_trans_sf"/>
</dbReference>
<sequence length="575" mass="59811">MSVSTARPGPQRGIPIATRMRILALIAICAAELLVVLDNTLVNVALPSMAVQLQARMSGLQWIVDAFTLAFAGLLLPLGHLGDRYGRRRLMIIGLAGVAVMSAAGAMSSGLGQVIAARAGMGVFAAAVFPATLALIINLFPEARARAAAIALWTAMAGIAVAIGPVTGGWLLEYFSWHAVFWINVPIAAITIAAVLVVVPESRADHSGRLDVLGIGLSLVAVTTLVWTIIEAPKHGWLSGRSVGGYALSLILLALYVIWELRVESPVLNMRLFRIRRFSIPALAITVSYFCAFGFLFLITQYFQGVKEMSALEFGIHSLPFAAAVGLGAPIATLAAQRIGTTATVVCGLLLLAAGMFFAGRVTVETPYLGTVLVSMILMGVGFGVVQGPATESIMGAVPIEEAGAGSAVNDTTREVGGTLGVAVLGSIMTSVYTGRVGARIDAIPDAIMNPTQKSLARDTPISVLEIVKVPISPFFAGAKADLVHAMKVAALAGSTAASWAAVGALLVCAVLVAALLPWKPQRGASLLLGRTAEDTRAAKPQIFSVSVSGSGGSTPVTRNTTRRPISTAWSAKRS</sequence>
<feature type="transmembrane region" description="Helical" evidence="8">
    <location>
        <begin position="315"/>
        <end position="336"/>
    </location>
</feature>
<dbReference type="NCBIfam" id="TIGR00711">
    <property type="entry name" value="efflux_EmrB"/>
    <property type="match status" value="1"/>
</dbReference>
<dbReference type="PANTHER" id="PTHR42718:SF42">
    <property type="entry name" value="EXPORT PROTEIN"/>
    <property type="match status" value="1"/>
</dbReference>
<evidence type="ECO:0000256" key="3">
    <source>
        <dbReference type="ARBA" id="ARBA00022475"/>
    </source>
</evidence>
<dbReference type="Gene3D" id="1.20.1720.10">
    <property type="entry name" value="Multidrug resistance protein D"/>
    <property type="match status" value="1"/>
</dbReference>
<keyword evidence="5 8" id="KW-1133">Transmembrane helix</keyword>
<evidence type="ECO:0000313" key="10">
    <source>
        <dbReference type="EMBL" id="SUA41601.1"/>
    </source>
</evidence>
<evidence type="ECO:0000256" key="6">
    <source>
        <dbReference type="ARBA" id="ARBA00023136"/>
    </source>
</evidence>
<dbReference type="GO" id="GO:0005886">
    <property type="term" value="C:plasma membrane"/>
    <property type="evidence" value="ECO:0007669"/>
    <property type="project" value="UniProtKB-SubCell"/>
</dbReference>
<keyword evidence="6 8" id="KW-0472">Membrane</keyword>
<feature type="transmembrane region" description="Helical" evidence="8">
    <location>
        <begin position="497"/>
        <end position="519"/>
    </location>
</feature>
<dbReference type="GO" id="GO:0022857">
    <property type="term" value="F:transmembrane transporter activity"/>
    <property type="evidence" value="ECO:0007669"/>
    <property type="project" value="InterPro"/>
</dbReference>
<dbReference type="SUPFAM" id="SSF103473">
    <property type="entry name" value="MFS general substrate transporter"/>
    <property type="match status" value="1"/>
</dbReference>
<evidence type="ECO:0000256" key="8">
    <source>
        <dbReference type="SAM" id="Phobius"/>
    </source>
</evidence>
<gene>
    <name evidence="10" type="primary">qacA_4</name>
    <name evidence="10" type="ORF">NCTC13184_00941</name>
</gene>
<dbReference type="Pfam" id="PF07690">
    <property type="entry name" value="MFS_1"/>
    <property type="match status" value="1"/>
</dbReference>
<evidence type="ECO:0000256" key="2">
    <source>
        <dbReference type="ARBA" id="ARBA00022448"/>
    </source>
</evidence>
<dbReference type="InterPro" id="IPR011701">
    <property type="entry name" value="MFS"/>
</dbReference>
<dbReference type="Gene3D" id="1.20.1250.20">
    <property type="entry name" value="MFS general substrate transporter like domains"/>
    <property type="match status" value="1"/>
</dbReference>
<feature type="compositionally biased region" description="Polar residues" evidence="7">
    <location>
        <begin position="555"/>
        <end position="575"/>
    </location>
</feature>
<evidence type="ECO:0000256" key="1">
    <source>
        <dbReference type="ARBA" id="ARBA00004651"/>
    </source>
</evidence>
<dbReference type="EMBL" id="UGRU01000001">
    <property type="protein sequence ID" value="SUA41601.1"/>
    <property type="molecule type" value="Genomic_DNA"/>
</dbReference>
<feature type="transmembrane region" description="Helical" evidence="8">
    <location>
        <begin position="212"/>
        <end position="230"/>
    </location>
</feature>
<keyword evidence="2" id="KW-0813">Transport</keyword>
<feature type="transmembrane region" description="Helical" evidence="8">
    <location>
        <begin position="147"/>
        <end position="167"/>
    </location>
</feature>
<comment type="subcellular location">
    <subcellularLocation>
        <location evidence="1">Cell membrane</location>
        <topology evidence="1">Multi-pass membrane protein</topology>
    </subcellularLocation>
</comment>
<name>A0A378WMD3_9NOCA</name>
<dbReference type="InterPro" id="IPR020846">
    <property type="entry name" value="MFS_dom"/>
</dbReference>
<dbReference type="RefSeq" id="WP_084490910.1">
    <property type="nucleotide sequence ID" value="NZ_JAJFOE010000001.1"/>
</dbReference>
<reference evidence="10 11" key="1">
    <citation type="submission" date="2018-06" db="EMBL/GenBank/DDBJ databases">
        <authorList>
            <consortium name="Pathogen Informatics"/>
            <person name="Doyle S."/>
        </authorList>
    </citation>
    <scope>NUCLEOTIDE SEQUENCE [LARGE SCALE GENOMIC DNA]</scope>
    <source>
        <strain evidence="10 11">NCTC13184</strain>
    </source>
</reference>
<feature type="transmembrane region" description="Helical" evidence="8">
    <location>
        <begin position="90"/>
        <end position="109"/>
    </location>
</feature>
<dbReference type="CDD" id="cd17321">
    <property type="entry name" value="MFS_MMR_MDR_like"/>
    <property type="match status" value="1"/>
</dbReference>
<feature type="transmembrane region" description="Helical" evidence="8">
    <location>
        <begin position="179"/>
        <end position="200"/>
    </location>
</feature>
<dbReference type="AlphaFoldDB" id="A0A378WMD3"/>
<evidence type="ECO:0000256" key="5">
    <source>
        <dbReference type="ARBA" id="ARBA00022989"/>
    </source>
</evidence>
<feature type="domain" description="Major facilitator superfamily (MFS) profile" evidence="9">
    <location>
        <begin position="24"/>
        <end position="522"/>
    </location>
</feature>
<dbReference type="PANTHER" id="PTHR42718">
    <property type="entry name" value="MAJOR FACILITATOR SUPERFAMILY MULTIDRUG TRANSPORTER MFSC"/>
    <property type="match status" value="1"/>
</dbReference>
<feature type="region of interest" description="Disordered" evidence="7">
    <location>
        <begin position="549"/>
        <end position="575"/>
    </location>
</feature>
<dbReference type="Proteomes" id="UP000255082">
    <property type="component" value="Unassembled WGS sequence"/>
</dbReference>
<feature type="transmembrane region" description="Helical" evidence="8">
    <location>
        <begin position="115"/>
        <end position="140"/>
    </location>
</feature>
<feature type="transmembrane region" description="Helical" evidence="8">
    <location>
        <begin position="57"/>
        <end position="78"/>
    </location>
</feature>
<keyword evidence="4 8" id="KW-0812">Transmembrane</keyword>
<protein>
    <submittedName>
        <fullName evidence="10">Antiseptic resistance protein</fullName>
    </submittedName>
</protein>
<organism evidence="10 11">
    <name type="scientific">Nocardia africana</name>
    <dbReference type="NCBI Taxonomy" id="134964"/>
    <lineage>
        <taxon>Bacteria</taxon>
        <taxon>Bacillati</taxon>
        <taxon>Actinomycetota</taxon>
        <taxon>Actinomycetes</taxon>
        <taxon>Mycobacteriales</taxon>
        <taxon>Nocardiaceae</taxon>
        <taxon>Nocardia</taxon>
    </lineage>
</organism>
<feature type="transmembrane region" description="Helical" evidence="8">
    <location>
        <begin position="280"/>
        <end position="303"/>
    </location>
</feature>
<feature type="transmembrane region" description="Helical" evidence="8">
    <location>
        <begin position="20"/>
        <end position="37"/>
    </location>
</feature>
<accession>A0A378WMD3</accession>
<keyword evidence="3" id="KW-1003">Cell membrane</keyword>